<evidence type="ECO:0000256" key="7">
    <source>
        <dbReference type="ARBA" id="ARBA00023136"/>
    </source>
</evidence>
<evidence type="ECO:0000256" key="3">
    <source>
        <dbReference type="ARBA" id="ARBA00022692"/>
    </source>
</evidence>
<dbReference type="PANTHER" id="PTHR33650">
    <property type="entry name" value="CHLOROPLAST ENVELOPE MEMBRANE PROTEIN-RELATED"/>
    <property type="match status" value="1"/>
</dbReference>
<evidence type="ECO:0000256" key="2">
    <source>
        <dbReference type="ARBA" id="ARBA00022448"/>
    </source>
</evidence>
<sequence length="98" mass="11266">MNFNGFNHWLSQRQIQLLESAYQSAQEIKALEDKYFQGWEVLLEGAIAHFGLPESRVAVNAFIATVPVIIDSCIKFWIFSYLTRYSPAASAIYERMNT</sequence>
<gene>
    <name evidence="8" type="primary">pcxA</name>
    <name evidence="8" type="ORF">PANO66_00314</name>
    <name evidence="9" type="ORF">PLAM_4016</name>
</gene>
<dbReference type="GO" id="GO:0016020">
    <property type="term" value="C:membrane"/>
    <property type="evidence" value="ECO:0007669"/>
    <property type="project" value="UniProtKB-SubCell"/>
</dbReference>
<evidence type="ECO:0000256" key="5">
    <source>
        <dbReference type="ARBA" id="ARBA00022989"/>
    </source>
</evidence>
<keyword evidence="6" id="KW-0406">Ion transport</keyword>
<evidence type="ECO:0000313" key="9">
    <source>
        <dbReference type="EMBL" id="CUM61982.1"/>
    </source>
</evidence>
<dbReference type="Pfam" id="PF03040">
    <property type="entry name" value="CemA"/>
    <property type="match status" value="1"/>
</dbReference>
<keyword evidence="4" id="KW-0375">Hydrogen ion transport</keyword>
<accession>A0A1J1JKF2</accession>
<reference evidence="9" key="1">
    <citation type="submission" date="2015-09" db="EMBL/GenBank/DDBJ databases">
        <authorList>
            <person name="Jackson K.R."/>
            <person name="Lunt B.L."/>
            <person name="Fisher J.N.B."/>
            <person name="Gardner A.V."/>
            <person name="Bailey M.E."/>
            <person name="Deus L.M."/>
            <person name="Earl A.S."/>
            <person name="Gibby P.D."/>
            <person name="Hartmann K.A."/>
            <person name="Liu J.E."/>
            <person name="Manci A.M."/>
            <person name="Nielsen D.A."/>
            <person name="Solomon M.B."/>
            <person name="Breakwell D.P."/>
            <person name="Burnett S.H."/>
            <person name="Grose J.H."/>
        </authorList>
    </citation>
    <scope>NUCLEOTIDE SEQUENCE</scope>
    <source>
        <strain evidence="9">7805</strain>
    </source>
</reference>
<dbReference type="EMBL" id="LO018304">
    <property type="protein sequence ID" value="CUM61982.1"/>
    <property type="molecule type" value="Genomic_DNA"/>
</dbReference>
<comment type="subcellular location">
    <subcellularLocation>
        <location evidence="1">Membrane</location>
        <topology evidence="1">Multi-pass membrane protein</topology>
    </subcellularLocation>
</comment>
<keyword evidence="2" id="KW-0813">Transport</keyword>
<organism evidence="9">
    <name type="scientific">Planktothrix agardhii</name>
    <name type="common">Oscillatoria agardhii</name>
    <dbReference type="NCBI Taxonomy" id="1160"/>
    <lineage>
        <taxon>Bacteria</taxon>
        <taxon>Bacillati</taxon>
        <taxon>Cyanobacteriota</taxon>
        <taxon>Cyanophyceae</taxon>
        <taxon>Oscillatoriophycideae</taxon>
        <taxon>Oscillatoriales</taxon>
        <taxon>Microcoleaceae</taxon>
        <taxon>Planktothrix</taxon>
    </lineage>
</organism>
<keyword evidence="5" id="KW-1133">Transmembrane helix</keyword>
<dbReference type="GO" id="GO:1902600">
    <property type="term" value="P:proton transmembrane transport"/>
    <property type="evidence" value="ECO:0007669"/>
    <property type="project" value="UniProtKB-KW"/>
</dbReference>
<dbReference type="AlphaFoldDB" id="A0A1J1JKF2"/>
<keyword evidence="3" id="KW-0812">Transmembrane</keyword>
<dbReference type="GeneID" id="77290019"/>
<dbReference type="PANTHER" id="PTHR33650:SF2">
    <property type="entry name" value="CHLOROPLAST ENVELOPE MEMBRANE PROTEIN"/>
    <property type="match status" value="1"/>
</dbReference>
<proteinExistence type="predicted"/>
<reference evidence="8" key="2">
    <citation type="submission" date="2020-09" db="EMBL/GenBank/DDBJ databases">
        <authorList>
            <person name="Blom J."/>
        </authorList>
    </citation>
    <scope>NUCLEOTIDE SEQUENCE</scope>
    <source>
        <strain evidence="8">No.66</strain>
    </source>
</reference>
<dbReference type="Proteomes" id="UP001153761">
    <property type="component" value="Chromosome"/>
</dbReference>
<protein>
    <submittedName>
        <fullName evidence="8">Proton extrusion protein PcxA</fullName>
    </submittedName>
</protein>
<name>A0A1J1JKF2_PLAAG</name>
<evidence type="ECO:0000313" key="8">
    <source>
        <dbReference type="EMBL" id="CAD5915167.1"/>
    </source>
</evidence>
<evidence type="ECO:0000256" key="4">
    <source>
        <dbReference type="ARBA" id="ARBA00022781"/>
    </source>
</evidence>
<dbReference type="EMBL" id="LR882963">
    <property type="protein sequence ID" value="CAD5915167.1"/>
    <property type="molecule type" value="Genomic_DNA"/>
</dbReference>
<dbReference type="InterPro" id="IPR004282">
    <property type="entry name" value="CemA"/>
</dbReference>
<evidence type="ECO:0000256" key="6">
    <source>
        <dbReference type="ARBA" id="ARBA00023065"/>
    </source>
</evidence>
<dbReference type="RefSeq" id="WP_227358154.1">
    <property type="nucleotide sequence ID" value="NZ_JBIIEP010000034.1"/>
</dbReference>
<keyword evidence="7" id="KW-0472">Membrane</keyword>
<evidence type="ECO:0000256" key="1">
    <source>
        <dbReference type="ARBA" id="ARBA00004141"/>
    </source>
</evidence>